<dbReference type="CDD" id="cd14686">
    <property type="entry name" value="bZIP"/>
    <property type="match status" value="1"/>
</dbReference>
<dbReference type="GeneID" id="54457728"/>
<dbReference type="AlphaFoldDB" id="A0A6A6YP73"/>
<dbReference type="GO" id="GO:0005886">
    <property type="term" value="C:plasma membrane"/>
    <property type="evidence" value="ECO:0007669"/>
    <property type="project" value="UniProtKB-SubCell"/>
</dbReference>
<evidence type="ECO:0000256" key="11">
    <source>
        <dbReference type="ARBA" id="ARBA00023303"/>
    </source>
</evidence>
<keyword evidence="6" id="KW-0851">Voltage-gated channel</keyword>
<feature type="domain" description="Ion transport" evidence="15">
    <location>
        <begin position="58"/>
        <end position="153"/>
    </location>
</feature>
<dbReference type="Proteomes" id="UP000504636">
    <property type="component" value="Unplaced"/>
</dbReference>
<proteinExistence type="predicted"/>
<reference evidence="16 18" key="1">
    <citation type="journal article" date="2020" name="Stud. Mycol.">
        <title>101 Dothideomycetes genomes: a test case for predicting lifestyles and emergence of pathogens.</title>
        <authorList>
            <person name="Haridas S."/>
            <person name="Albert R."/>
            <person name="Binder M."/>
            <person name="Bloem J."/>
            <person name="Labutti K."/>
            <person name="Salamov A."/>
            <person name="Andreopoulos B."/>
            <person name="Baker S."/>
            <person name="Barry K."/>
            <person name="Bills G."/>
            <person name="Bluhm B."/>
            <person name="Cannon C."/>
            <person name="Castanera R."/>
            <person name="Culley D."/>
            <person name="Daum C."/>
            <person name="Ezra D."/>
            <person name="Gonzalez J."/>
            <person name="Henrissat B."/>
            <person name="Kuo A."/>
            <person name="Liang C."/>
            <person name="Lipzen A."/>
            <person name="Lutzoni F."/>
            <person name="Magnuson J."/>
            <person name="Mondo S."/>
            <person name="Nolan M."/>
            <person name="Ohm R."/>
            <person name="Pangilinan J."/>
            <person name="Park H.-J."/>
            <person name="Ramirez L."/>
            <person name="Alfaro M."/>
            <person name="Sun H."/>
            <person name="Tritt A."/>
            <person name="Yoshinaga Y."/>
            <person name="Zwiers L.-H."/>
            <person name="Turgeon B."/>
            <person name="Goodwin S."/>
            <person name="Spatafora J."/>
            <person name="Crous P."/>
            <person name="Grigoriev I."/>
        </authorList>
    </citation>
    <scope>NUCLEOTIDE SEQUENCE</scope>
    <source>
        <strain evidence="16 18">CBS 304.34</strain>
    </source>
</reference>
<comment type="subcellular location">
    <subcellularLocation>
        <location evidence="1">Cell membrane</location>
        <topology evidence="1">Multi-pass membrane protein</topology>
    </subcellularLocation>
</comment>
<keyword evidence="17" id="KW-1185">Reference proteome</keyword>
<dbReference type="PANTHER" id="PTHR46480:SF1">
    <property type="entry name" value="VOLTAGE-GATED HYDROGEN CHANNEL 1"/>
    <property type="match status" value="1"/>
</dbReference>
<sequence>MSEGQPLLQTTPGGSQNYHAAVARSRSTLRRFLTSRTGHYSILLLVSLDVSCIFADFIVNIFTCETRGPSSGASTALEALGIISLVFSCLFMAELLASIWAFGPKYFKSKFHCFDALIIVAGFIVDVLLRGVIEEVASLVVIFRLWRVVKIIEELSVGAQEEMEGLYEHVADLEKQNEELKEELKRFKVRAPDE</sequence>
<evidence type="ECO:0000256" key="10">
    <source>
        <dbReference type="ARBA" id="ARBA00023136"/>
    </source>
</evidence>
<evidence type="ECO:0000313" key="18">
    <source>
        <dbReference type="RefSeq" id="XP_033576631.1"/>
    </source>
</evidence>
<feature type="transmembrane region" description="Helical" evidence="14">
    <location>
        <begin position="82"/>
        <end position="102"/>
    </location>
</feature>
<dbReference type="Gene3D" id="1.20.120.350">
    <property type="entry name" value="Voltage-gated potassium channels. Chain C"/>
    <property type="match status" value="1"/>
</dbReference>
<name>A0A6A6YP73_9PEZI</name>
<dbReference type="Pfam" id="PF00520">
    <property type="entry name" value="Ion_trans"/>
    <property type="match status" value="1"/>
</dbReference>
<gene>
    <name evidence="16 18" type="ORF">BDZ99DRAFT_417754</name>
</gene>
<dbReference type="InterPro" id="IPR031846">
    <property type="entry name" value="Hvcn1"/>
</dbReference>
<evidence type="ECO:0000256" key="4">
    <source>
        <dbReference type="ARBA" id="ARBA00022475"/>
    </source>
</evidence>
<dbReference type="GO" id="GO:0034702">
    <property type="term" value="C:monoatomic ion channel complex"/>
    <property type="evidence" value="ECO:0007669"/>
    <property type="project" value="UniProtKB-KW"/>
</dbReference>
<dbReference type="InterPro" id="IPR027359">
    <property type="entry name" value="Volt_channel_dom_sf"/>
</dbReference>
<evidence type="ECO:0000256" key="2">
    <source>
        <dbReference type="ARBA" id="ARBA00015897"/>
    </source>
</evidence>
<evidence type="ECO:0000256" key="3">
    <source>
        <dbReference type="ARBA" id="ARBA00022448"/>
    </source>
</evidence>
<keyword evidence="9" id="KW-0406">Ion transport</keyword>
<evidence type="ECO:0000256" key="6">
    <source>
        <dbReference type="ARBA" id="ARBA00022882"/>
    </source>
</evidence>
<dbReference type="RefSeq" id="XP_033576631.1">
    <property type="nucleotide sequence ID" value="XM_033716835.1"/>
</dbReference>
<organism evidence="16">
    <name type="scientific">Mytilinidion resinicola</name>
    <dbReference type="NCBI Taxonomy" id="574789"/>
    <lineage>
        <taxon>Eukaryota</taxon>
        <taxon>Fungi</taxon>
        <taxon>Dikarya</taxon>
        <taxon>Ascomycota</taxon>
        <taxon>Pezizomycotina</taxon>
        <taxon>Dothideomycetes</taxon>
        <taxon>Pleosporomycetidae</taxon>
        <taxon>Mytilinidiales</taxon>
        <taxon>Mytilinidiaceae</taxon>
        <taxon>Mytilinidion</taxon>
    </lineage>
</organism>
<feature type="transmembrane region" description="Helical" evidence="14">
    <location>
        <begin position="114"/>
        <end position="133"/>
    </location>
</feature>
<evidence type="ECO:0000259" key="15">
    <source>
        <dbReference type="Pfam" id="PF00520"/>
    </source>
</evidence>
<dbReference type="OrthoDB" id="427456at2759"/>
<dbReference type="PANTHER" id="PTHR46480">
    <property type="entry name" value="F20B24.22"/>
    <property type="match status" value="1"/>
</dbReference>
<evidence type="ECO:0000256" key="12">
    <source>
        <dbReference type="ARBA" id="ARBA00031989"/>
    </source>
</evidence>
<keyword evidence="8 13" id="KW-0175">Coiled coil</keyword>
<evidence type="ECO:0000313" key="17">
    <source>
        <dbReference type="Proteomes" id="UP000504636"/>
    </source>
</evidence>
<evidence type="ECO:0000256" key="14">
    <source>
        <dbReference type="SAM" id="Phobius"/>
    </source>
</evidence>
<evidence type="ECO:0000256" key="9">
    <source>
        <dbReference type="ARBA" id="ARBA00023065"/>
    </source>
</evidence>
<evidence type="ECO:0000256" key="1">
    <source>
        <dbReference type="ARBA" id="ARBA00004651"/>
    </source>
</evidence>
<evidence type="ECO:0000256" key="5">
    <source>
        <dbReference type="ARBA" id="ARBA00022692"/>
    </source>
</evidence>
<evidence type="ECO:0000256" key="13">
    <source>
        <dbReference type="SAM" id="Coils"/>
    </source>
</evidence>
<evidence type="ECO:0000256" key="8">
    <source>
        <dbReference type="ARBA" id="ARBA00023054"/>
    </source>
</evidence>
<reference evidence="18" key="2">
    <citation type="submission" date="2020-04" db="EMBL/GenBank/DDBJ databases">
        <authorList>
            <consortium name="NCBI Genome Project"/>
        </authorList>
    </citation>
    <scope>NUCLEOTIDE SEQUENCE</scope>
    <source>
        <strain evidence="18">CBS 304.34</strain>
    </source>
</reference>
<dbReference type="EMBL" id="MU003701">
    <property type="protein sequence ID" value="KAF2809667.1"/>
    <property type="molecule type" value="Genomic_DNA"/>
</dbReference>
<evidence type="ECO:0000313" key="16">
    <source>
        <dbReference type="EMBL" id="KAF2809667.1"/>
    </source>
</evidence>
<dbReference type="InterPro" id="IPR005821">
    <property type="entry name" value="Ion_trans_dom"/>
</dbReference>
<accession>A0A6A6YP73</accession>
<feature type="coiled-coil region" evidence="13">
    <location>
        <begin position="156"/>
        <end position="190"/>
    </location>
</feature>
<keyword evidence="10 14" id="KW-0472">Membrane</keyword>
<keyword evidence="4" id="KW-1003">Cell membrane</keyword>
<keyword evidence="3" id="KW-0813">Transport</keyword>
<evidence type="ECO:0000256" key="7">
    <source>
        <dbReference type="ARBA" id="ARBA00022989"/>
    </source>
</evidence>
<protein>
    <recommendedName>
        <fullName evidence="2">Voltage-gated hydrogen channel 1</fullName>
    </recommendedName>
    <alternativeName>
        <fullName evidence="12">Hydrogen voltage-gated channel 1</fullName>
    </alternativeName>
</protein>
<keyword evidence="5 14" id="KW-0812">Transmembrane</keyword>
<keyword evidence="11" id="KW-0407">Ion channel</keyword>
<keyword evidence="7 14" id="KW-1133">Transmembrane helix</keyword>
<reference evidence="18" key="3">
    <citation type="submission" date="2025-04" db="UniProtKB">
        <authorList>
            <consortium name="RefSeq"/>
        </authorList>
    </citation>
    <scope>IDENTIFICATION</scope>
    <source>
        <strain evidence="18">CBS 304.34</strain>
    </source>
</reference>
<dbReference type="GO" id="GO:0030171">
    <property type="term" value="F:voltage-gated proton channel activity"/>
    <property type="evidence" value="ECO:0007669"/>
    <property type="project" value="InterPro"/>
</dbReference>
<feature type="transmembrane region" description="Helical" evidence="14">
    <location>
        <begin position="40"/>
        <end position="62"/>
    </location>
</feature>